<dbReference type="SUPFAM" id="SSF48452">
    <property type="entry name" value="TPR-like"/>
    <property type="match status" value="3"/>
</dbReference>
<dbReference type="AlphaFoldDB" id="A0A947DGN3"/>
<dbReference type="InterPro" id="IPR024983">
    <property type="entry name" value="CHAT_dom"/>
</dbReference>
<keyword evidence="2" id="KW-1133">Transmembrane helix</keyword>
<dbReference type="Pfam" id="PF13424">
    <property type="entry name" value="TPR_12"/>
    <property type="match status" value="1"/>
</dbReference>
<evidence type="ECO:0000313" key="4">
    <source>
        <dbReference type="EMBL" id="MBT9316233.1"/>
    </source>
</evidence>
<dbReference type="PANTHER" id="PTHR10098:SF112">
    <property type="entry name" value="SLR0380 PROTEIN"/>
    <property type="match status" value="1"/>
</dbReference>
<dbReference type="Pfam" id="PF12770">
    <property type="entry name" value="CHAT"/>
    <property type="match status" value="1"/>
</dbReference>
<protein>
    <submittedName>
        <fullName evidence="4">CHAT domain-containing protein</fullName>
    </submittedName>
</protein>
<name>A0A947DGN3_9CYAN</name>
<dbReference type="SMART" id="SM00028">
    <property type="entry name" value="TPR"/>
    <property type="match status" value="7"/>
</dbReference>
<feature type="repeat" description="TPR" evidence="1">
    <location>
        <begin position="272"/>
        <end position="305"/>
    </location>
</feature>
<feature type="transmembrane region" description="Helical" evidence="2">
    <location>
        <begin position="12"/>
        <end position="37"/>
    </location>
</feature>
<organism evidence="4 5">
    <name type="scientific">Leptothoe spongobia TAU-MAC 1115</name>
    <dbReference type="NCBI Taxonomy" id="1967444"/>
    <lineage>
        <taxon>Bacteria</taxon>
        <taxon>Bacillati</taxon>
        <taxon>Cyanobacteriota</taxon>
        <taxon>Cyanophyceae</taxon>
        <taxon>Nodosilineales</taxon>
        <taxon>Cymatolegaceae</taxon>
        <taxon>Leptothoe</taxon>
        <taxon>Leptothoe spongobia</taxon>
    </lineage>
</organism>
<gene>
    <name evidence="4" type="ORF">IXB50_12455</name>
</gene>
<dbReference type="PANTHER" id="PTHR10098">
    <property type="entry name" value="RAPSYN-RELATED"/>
    <property type="match status" value="1"/>
</dbReference>
<proteinExistence type="predicted"/>
<keyword evidence="1" id="KW-0802">TPR repeat</keyword>
<dbReference type="PROSITE" id="PS50005">
    <property type="entry name" value="TPR"/>
    <property type="match status" value="1"/>
</dbReference>
<evidence type="ECO:0000259" key="3">
    <source>
        <dbReference type="Pfam" id="PF12770"/>
    </source>
</evidence>
<dbReference type="Gene3D" id="1.25.40.10">
    <property type="entry name" value="Tetratricopeptide repeat domain"/>
    <property type="match status" value="2"/>
</dbReference>
<comment type="caution">
    <text evidence="4">The sequence shown here is derived from an EMBL/GenBank/DDBJ whole genome shotgun (WGS) entry which is preliminary data.</text>
</comment>
<evidence type="ECO:0000256" key="2">
    <source>
        <dbReference type="SAM" id="Phobius"/>
    </source>
</evidence>
<keyword evidence="2" id="KW-0812">Transmembrane</keyword>
<sequence length="881" mass="98221">MIRYLRHRYSKIVLSIVISLSYFCLSLGTILGVGFFWSGQMVKAVEPSTSHPQATATSNQLTKQLPAQDIQQGRQYYATAQYESAIQVWQQATQYFATQRNVLSQASVLSYIALAYQQIGNVSEADIAISASQQLLNDDGLQNQSNYWSVLGQTLTNQGNLQLLRSQPANALNAFQQAMTAYTTANNIDGILRSKLNQTQALQALGFYRRALTNLTDLEPLLIEQASPLLRAATFRQMGELFRITGDIDQAQHVLQASLDIVEKLDAPAELAQTWLSLGRIAQAQGHSDQALDYYQQVIAFAVSPTLTLKASVVRLTLRFETGQADVTDSELADIQNQLTHLPISRTSVYAQLDLVRSLLDFSHQGLSSTIPSLLQQTLDQSKKLGDSRAESYALGYLGEYSMQAQSLSDAQSYLEQALKIAQTIQADDIAYRWQWQLGRLLAQQGTLDMAIATYSNAVKSLQTLRNELVAINPDIQYDFREKVEPVYRELVNLLLTPSSETSEISQTNLFQAREAIELLQLAELENFFREPCLSVQQQIDQLVDATTNPTAVLYPIILPDRLDLILKLPNKPLQHRSTPVSQADLDARAEELINKIVLPYNYTLKEAQAISEQLYDWLLKPVDTALAEANIETLVFVLDGTLRNIPMAVLYDGQNYLVEKYNLALAPGLNLVDPQPLTEQRLAAIAAGLTESRHGFSPLESVRTEIERIQMNLTGQILLDQSFTQAALEKEINDTPFPIVHLATHGQFSSDPEETFILAWDTPIKINTLNRILRNSEQTRQDAIELLVLSACETASGDKRAALGLAGVAVQAGARSTLASLWNLDDETGALFMEKFYQILSQQNTTKANVLRQVQLALIQNPDTQHPRYWAPYVLVGNWL</sequence>
<accession>A0A947DGN3</accession>
<keyword evidence="2" id="KW-0472">Membrane</keyword>
<evidence type="ECO:0000313" key="5">
    <source>
        <dbReference type="Proteomes" id="UP000717364"/>
    </source>
</evidence>
<feature type="domain" description="CHAT" evidence="3">
    <location>
        <begin position="610"/>
        <end position="879"/>
    </location>
</feature>
<dbReference type="InterPro" id="IPR011990">
    <property type="entry name" value="TPR-like_helical_dom_sf"/>
</dbReference>
<dbReference type="EMBL" id="JADOES010000022">
    <property type="protein sequence ID" value="MBT9316233.1"/>
    <property type="molecule type" value="Genomic_DNA"/>
</dbReference>
<reference evidence="4" key="2">
    <citation type="journal article" date="2021" name="Mar. Drugs">
        <title>Genome Reduction and Secondary Metabolism of the Marine Sponge-Associated Cyanobacterium Leptothoe.</title>
        <authorList>
            <person name="Konstantinou D."/>
            <person name="Popin R.V."/>
            <person name="Fewer D.P."/>
            <person name="Sivonen K."/>
            <person name="Gkelis S."/>
        </authorList>
    </citation>
    <scope>NUCLEOTIDE SEQUENCE</scope>
    <source>
        <strain evidence="4">TAU-MAC 1115</strain>
    </source>
</reference>
<dbReference type="InterPro" id="IPR019734">
    <property type="entry name" value="TPR_rpt"/>
</dbReference>
<dbReference type="Proteomes" id="UP000717364">
    <property type="component" value="Unassembled WGS sequence"/>
</dbReference>
<evidence type="ECO:0000256" key="1">
    <source>
        <dbReference type="PROSITE-ProRule" id="PRU00339"/>
    </source>
</evidence>
<keyword evidence="5" id="KW-1185">Reference proteome</keyword>
<reference evidence="4" key="1">
    <citation type="submission" date="2020-11" db="EMBL/GenBank/DDBJ databases">
        <authorList>
            <person name="Konstantinou D."/>
            <person name="Gkelis S."/>
            <person name="Popin R."/>
            <person name="Fewer D."/>
            <person name="Sivonen K."/>
        </authorList>
    </citation>
    <scope>NUCLEOTIDE SEQUENCE</scope>
    <source>
        <strain evidence="4">TAU-MAC 1115</strain>
    </source>
</reference>